<dbReference type="Proteomes" id="UP001379945">
    <property type="component" value="Unassembled WGS sequence"/>
</dbReference>
<dbReference type="Pfam" id="PF12091">
    <property type="entry name" value="DUF3567"/>
    <property type="match status" value="1"/>
</dbReference>
<protein>
    <submittedName>
        <fullName evidence="1">DUF3567 family protein</fullName>
    </submittedName>
</protein>
<dbReference type="InterPro" id="IPR021951">
    <property type="entry name" value="DUF3567"/>
</dbReference>
<proteinExistence type="predicted"/>
<evidence type="ECO:0000313" key="2">
    <source>
        <dbReference type="Proteomes" id="UP001379945"/>
    </source>
</evidence>
<keyword evidence="2" id="KW-1185">Reference proteome</keyword>
<comment type="caution">
    <text evidence="1">The sequence shown here is derived from an EMBL/GenBank/DDBJ whole genome shotgun (WGS) entry which is preliminary data.</text>
</comment>
<gene>
    <name evidence="1" type="ORF">AACH00_12740</name>
</gene>
<name>A0ABU9CAE0_9BURK</name>
<sequence length="79" mass="8425">MTLVYNSDTFAVLAVDLSAHGGYEIVDKSSRQGIFIEGLVAQSFRAQAEALVQSEASAEDIDELLGRYTAMAPAHAGLH</sequence>
<accession>A0ABU9CAE0</accession>
<dbReference type="RefSeq" id="WP_341399525.1">
    <property type="nucleotide sequence ID" value="NZ_JBBUTI010000008.1"/>
</dbReference>
<reference evidence="1 2" key="1">
    <citation type="submission" date="2024-04" db="EMBL/GenBank/DDBJ databases">
        <title>Novel species of the genus Ideonella isolated from streams.</title>
        <authorList>
            <person name="Lu H."/>
        </authorList>
    </citation>
    <scope>NUCLEOTIDE SEQUENCE [LARGE SCALE GENOMIC DNA]</scope>
    <source>
        <strain evidence="1 2">LYT19W</strain>
    </source>
</reference>
<dbReference type="EMBL" id="JBBUTI010000008">
    <property type="protein sequence ID" value="MEK8047220.1"/>
    <property type="molecule type" value="Genomic_DNA"/>
</dbReference>
<evidence type="ECO:0000313" key="1">
    <source>
        <dbReference type="EMBL" id="MEK8047220.1"/>
    </source>
</evidence>
<organism evidence="1 2">
    <name type="scientific">Ideonella margarita</name>
    <dbReference type="NCBI Taxonomy" id="2984191"/>
    <lineage>
        <taxon>Bacteria</taxon>
        <taxon>Pseudomonadati</taxon>
        <taxon>Pseudomonadota</taxon>
        <taxon>Betaproteobacteria</taxon>
        <taxon>Burkholderiales</taxon>
        <taxon>Sphaerotilaceae</taxon>
        <taxon>Ideonella</taxon>
    </lineage>
</organism>